<accession>A0AAV0Z6X7</accession>
<gene>
    <name evidence="2" type="ORF">VFH_I098320</name>
</gene>
<evidence type="ECO:0000313" key="3">
    <source>
        <dbReference type="Proteomes" id="UP001157006"/>
    </source>
</evidence>
<sequence>MLQSLKLNDETDKLNRESTEENQREVRIRSLINVMRRWFCRFEIIEADRIEDSEVLKLKDEVAVEDEDGEISLRREGERAFVNFCGVILMNVKNEMISEQWLCSSESFRI</sequence>
<evidence type="ECO:0000256" key="1">
    <source>
        <dbReference type="SAM" id="MobiDB-lite"/>
    </source>
</evidence>
<feature type="compositionally biased region" description="Basic and acidic residues" evidence="1">
    <location>
        <begin position="7"/>
        <end position="21"/>
    </location>
</feature>
<organism evidence="2 3">
    <name type="scientific">Vicia faba</name>
    <name type="common">Broad bean</name>
    <name type="synonym">Faba vulgaris</name>
    <dbReference type="NCBI Taxonomy" id="3906"/>
    <lineage>
        <taxon>Eukaryota</taxon>
        <taxon>Viridiplantae</taxon>
        <taxon>Streptophyta</taxon>
        <taxon>Embryophyta</taxon>
        <taxon>Tracheophyta</taxon>
        <taxon>Spermatophyta</taxon>
        <taxon>Magnoliopsida</taxon>
        <taxon>eudicotyledons</taxon>
        <taxon>Gunneridae</taxon>
        <taxon>Pentapetalae</taxon>
        <taxon>rosids</taxon>
        <taxon>fabids</taxon>
        <taxon>Fabales</taxon>
        <taxon>Fabaceae</taxon>
        <taxon>Papilionoideae</taxon>
        <taxon>50 kb inversion clade</taxon>
        <taxon>NPAAA clade</taxon>
        <taxon>Hologalegina</taxon>
        <taxon>IRL clade</taxon>
        <taxon>Fabeae</taxon>
        <taxon>Vicia</taxon>
    </lineage>
</organism>
<feature type="region of interest" description="Disordered" evidence="1">
    <location>
        <begin position="1"/>
        <end position="21"/>
    </location>
</feature>
<keyword evidence="3" id="KW-1185">Reference proteome</keyword>
<dbReference type="Proteomes" id="UP001157006">
    <property type="component" value="Chromosome 1S"/>
</dbReference>
<dbReference type="AlphaFoldDB" id="A0AAV0Z6X7"/>
<name>A0AAV0Z6X7_VICFA</name>
<dbReference type="EMBL" id="OX451735">
    <property type="protein sequence ID" value="CAI8593581.1"/>
    <property type="molecule type" value="Genomic_DNA"/>
</dbReference>
<reference evidence="2 3" key="1">
    <citation type="submission" date="2023-01" db="EMBL/GenBank/DDBJ databases">
        <authorList>
            <person name="Kreplak J."/>
        </authorList>
    </citation>
    <scope>NUCLEOTIDE SEQUENCE [LARGE SCALE GENOMIC DNA]</scope>
</reference>
<protein>
    <submittedName>
        <fullName evidence="2">Uncharacterized protein</fullName>
    </submittedName>
</protein>
<evidence type="ECO:0000313" key="2">
    <source>
        <dbReference type="EMBL" id="CAI8593581.1"/>
    </source>
</evidence>
<proteinExistence type="predicted"/>